<dbReference type="SUPFAM" id="SSF53187">
    <property type="entry name" value="Zn-dependent exopeptidases"/>
    <property type="match status" value="1"/>
</dbReference>
<reference evidence="3 4" key="1">
    <citation type="journal article" date="2019" name="Anaerobe">
        <title>Detection of Robinsoniella peoriensis in multiple bone samples of a trauma patient.</title>
        <authorList>
            <person name="Schrottner P."/>
            <person name="Hartwich K."/>
            <person name="Bunk B."/>
            <person name="Schober I."/>
            <person name="Helbig S."/>
            <person name="Rudolph W.W."/>
            <person name="Gunzer F."/>
        </authorList>
    </citation>
    <scope>NUCLEOTIDE SEQUENCE [LARGE SCALE GENOMIC DNA]</scope>
    <source>
        <strain evidence="3 4">DSM 106044</strain>
    </source>
</reference>
<dbReference type="Gene3D" id="3.30.70.360">
    <property type="match status" value="1"/>
</dbReference>
<dbReference type="InterPro" id="IPR001261">
    <property type="entry name" value="ArgE/DapE_CS"/>
</dbReference>
<name>A0A4U8Q163_9FIRM</name>
<evidence type="ECO:0000313" key="3">
    <source>
        <dbReference type="EMBL" id="TLC98431.1"/>
    </source>
</evidence>
<dbReference type="PANTHER" id="PTHR43808">
    <property type="entry name" value="ACETYLORNITHINE DEACETYLASE"/>
    <property type="match status" value="1"/>
</dbReference>
<dbReference type="Proteomes" id="UP000306509">
    <property type="component" value="Unassembled WGS sequence"/>
</dbReference>
<dbReference type="EMBL" id="QGQD01000096">
    <property type="protein sequence ID" value="TLC98431.1"/>
    <property type="molecule type" value="Genomic_DNA"/>
</dbReference>
<keyword evidence="1 3" id="KW-0378">Hydrolase</keyword>
<dbReference type="GO" id="GO:0016787">
    <property type="term" value="F:hydrolase activity"/>
    <property type="evidence" value="ECO:0007669"/>
    <property type="project" value="UniProtKB-KW"/>
</dbReference>
<dbReference type="AlphaFoldDB" id="A0A4U8Q163"/>
<evidence type="ECO:0000256" key="2">
    <source>
        <dbReference type="ARBA" id="ARBA00022833"/>
    </source>
</evidence>
<organism evidence="3 4">
    <name type="scientific">Robinsoniella peoriensis</name>
    <dbReference type="NCBI Taxonomy" id="180332"/>
    <lineage>
        <taxon>Bacteria</taxon>
        <taxon>Bacillati</taxon>
        <taxon>Bacillota</taxon>
        <taxon>Clostridia</taxon>
        <taxon>Lachnospirales</taxon>
        <taxon>Lachnospiraceae</taxon>
        <taxon>Robinsoniella</taxon>
    </lineage>
</organism>
<dbReference type="InterPro" id="IPR002933">
    <property type="entry name" value="Peptidase_M20"/>
</dbReference>
<protein>
    <submittedName>
        <fullName evidence="3">N-formyl-4-amino-5-aminomethyl-2-methylpyrimidine deformylase</fullName>
        <ecNumber evidence="3">3.5.1.-</ecNumber>
    </submittedName>
</protein>
<evidence type="ECO:0000256" key="1">
    <source>
        <dbReference type="ARBA" id="ARBA00022801"/>
    </source>
</evidence>
<dbReference type="EC" id="3.5.1.-" evidence="3"/>
<comment type="caution">
    <text evidence="3">The sequence shown here is derived from an EMBL/GenBank/DDBJ whole genome shotgun (WGS) entry which is preliminary data.</text>
</comment>
<dbReference type="InterPro" id="IPR050072">
    <property type="entry name" value="Peptidase_M20A"/>
</dbReference>
<proteinExistence type="predicted"/>
<gene>
    <name evidence="3" type="ORF">DSM106044_04769</name>
</gene>
<sequence length="414" mass="46451">MCIEDRLRMQVIKYTQDMVNIPTENKPPKGYEQMGQEYVKKELLQLGLSVQEIGPYDIPDFNKNPAFSHERDYTDRKNVIGIWKGTGGGKSVLLTGHMDVAPKEPMEWKVCEPYESVVKNGRIYGRGTADMKGGLACALSAIKTLKEKGFTPKGDIIFETVVDEEYSGANGTLASRMSGINADFGIILEPTGLDICPGCVGSMVYRMTITGNAGMPYTGEKISNPILDMRTLLNVLKEYDKTRMSVLKKPKLWDKTEQEAQLIMMKLKAGEVEPSGQLSAPVNAWTELVIQTYPNETEEEVVDYFLDFIKKHYPYHENLNIEAMYHYCKAAQSDLDFPGIDILHNKAKKYIDSPVICGAMFSCDLYALNEYGNMPGVIFGPKGERLHGPDEWVDIDSQIKVTQTLLDFISDWCG</sequence>
<evidence type="ECO:0000313" key="4">
    <source>
        <dbReference type="Proteomes" id="UP000306509"/>
    </source>
</evidence>
<keyword evidence="4" id="KW-1185">Reference proteome</keyword>
<dbReference type="Gene3D" id="3.40.630.10">
    <property type="entry name" value="Zn peptidases"/>
    <property type="match status" value="1"/>
</dbReference>
<dbReference type="PROSITE" id="PS00758">
    <property type="entry name" value="ARGE_DAPE_CPG2_1"/>
    <property type="match status" value="1"/>
</dbReference>
<dbReference type="Pfam" id="PF01546">
    <property type="entry name" value="Peptidase_M20"/>
    <property type="match status" value="1"/>
</dbReference>
<keyword evidence="2" id="KW-0862">Zinc</keyword>
<dbReference type="PANTHER" id="PTHR43808:SF25">
    <property type="entry name" value="PEPTIDASE M20 DIMERISATION DOMAIN-CONTAINING PROTEIN"/>
    <property type="match status" value="1"/>
</dbReference>
<accession>A0A4U8Q163</accession>